<dbReference type="Gene3D" id="3.90.1150.10">
    <property type="entry name" value="Aspartate Aminotransferase, domain 1"/>
    <property type="match status" value="1"/>
</dbReference>
<dbReference type="EC" id="2.6.1.9" evidence="6"/>
<dbReference type="NCBIfam" id="TIGR01141">
    <property type="entry name" value="hisC"/>
    <property type="match status" value="1"/>
</dbReference>
<evidence type="ECO:0000313" key="9">
    <source>
        <dbReference type="Proteomes" id="UP000191554"/>
    </source>
</evidence>
<dbReference type="PANTHER" id="PTHR43643:SF3">
    <property type="entry name" value="HISTIDINOL-PHOSPHATE AMINOTRANSFERASE"/>
    <property type="match status" value="1"/>
</dbReference>
<accession>A0A1V4SGZ6</accession>
<name>A0A1V4SGZ6_RUMHU</name>
<comment type="pathway">
    <text evidence="6">Amino-acid biosynthesis; L-histidine biosynthesis; L-histidine from 5-phospho-alpha-D-ribose 1-diphosphate: step 7/9.</text>
</comment>
<comment type="cofactor">
    <cofactor evidence="1 6">
        <name>pyridoxal 5'-phosphate</name>
        <dbReference type="ChEBI" id="CHEBI:597326"/>
    </cofactor>
</comment>
<evidence type="ECO:0000256" key="6">
    <source>
        <dbReference type="HAMAP-Rule" id="MF_01023"/>
    </source>
</evidence>
<gene>
    <name evidence="6 8" type="primary">hisC</name>
    <name evidence="8" type="ORF">CLHUN_30140</name>
</gene>
<feature type="domain" description="Aminotransferase class I/classII large" evidence="7">
    <location>
        <begin position="31"/>
        <end position="355"/>
    </location>
</feature>
<evidence type="ECO:0000256" key="3">
    <source>
        <dbReference type="ARBA" id="ARBA00022576"/>
    </source>
</evidence>
<dbReference type="GO" id="GO:0000105">
    <property type="term" value="P:L-histidine biosynthetic process"/>
    <property type="evidence" value="ECO:0007669"/>
    <property type="project" value="UniProtKB-UniRule"/>
</dbReference>
<keyword evidence="6" id="KW-0028">Amino-acid biosynthesis</keyword>
<dbReference type="UniPathway" id="UPA00031">
    <property type="reaction ID" value="UER00012"/>
</dbReference>
<dbReference type="Pfam" id="PF00155">
    <property type="entry name" value="Aminotran_1_2"/>
    <property type="match status" value="1"/>
</dbReference>
<evidence type="ECO:0000256" key="2">
    <source>
        <dbReference type="ARBA" id="ARBA00011738"/>
    </source>
</evidence>
<comment type="subunit">
    <text evidence="2 6">Homodimer.</text>
</comment>
<dbReference type="Proteomes" id="UP000191554">
    <property type="component" value="Unassembled WGS sequence"/>
</dbReference>
<organism evidence="8 9">
    <name type="scientific">Ruminiclostridium hungatei</name>
    <name type="common">Clostridium hungatei</name>
    <dbReference type="NCBI Taxonomy" id="48256"/>
    <lineage>
        <taxon>Bacteria</taxon>
        <taxon>Bacillati</taxon>
        <taxon>Bacillota</taxon>
        <taxon>Clostridia</taxon>
        <taxon>Eubacteriales</taxon>
        <taxon>Oscillospiraceae</taxon>
        <taxon>Ruminiclostridium</taxon>
    </lineage>
</organism>
<dbReference type="EMBL" id="MZGX01000021">
    <property type="protein sequence ID" value="OPX43074.1"/>
    <property type="molecule type" value="Genomic_DNA"/>
</dbReference>
<dbReference type="PANTHER" id="PTHR43643">
    <property type="entry name" value="HISTIDINOL-PHOSPHATE AMINOTRANSFERASE 2"/>
    <property type="match status" value="1"/>
</dbReference>
<dbReference type="Gene3D" id="3.40.640.10">
    <property type="entry name" value="Type I PLP-dependent aspartate aminotransferase-like (Major domain)"/>
    <property type="match status" value="1"/>
</dbReference>
<keyword evidence="3 6" id="KW-0032">Aminotransferase</keyword>
<evidence type="ECO:0000256" key="1">
    <source>
        <dbReference type="ARBA" id="ARBA00001933"/>
    </source>
</evidence>
<evidence type="ECO:0000313" key="8">
    <source>
        <dbReference type="EMBL" id="OPX43074.1"/>
    </source>
</evidence>
<dbReference type="InterPro" id="IPR015424">
    <property type="entry name" value="PyrdxlP-dep_Trfase"/>
</dbReference>
<feature type="modified residue" description="N6-(pyridoxal phosphate)lysine" evidence="6">
    <location>
        <position position="222"/>
    </location>
</feature>
<dbReference type="InterPro" id="IPR005861">
    <property type="entry name" value="HisP_aminotrans"/>
</dbReference>
<dbReference type="RefSeq" id="WP_080065454.1">
    <property type="nucleotide sequence ID" value="NZ_MZGX01000021.1"/>
</dbReference>
<keyword evidence="9" id="KW-1185">Reference proteome</keyword>
<keyword evidence="4 6" id="KW-0808">Transferase</keyword>
<dbReference type="HAMAP" id="MF_01023">
    <property type="entry name" value="HisC_aminotrans_2"/>
    <property type="match status" value="1"/>
</dbReference>
<dbReference type="STRING" id="48256.CLHUN_30140"/>
<dbReference type="GO" id="GO:0004400">
    <property type="term" value="F:histidinol-phosphate transaminase activity"/>
    <property type="evidence" value="ECO:0007669"/>
    <property type="project" value="UniProtKB-UniRule"/>
</dbReference>
<dbReference type="InterPro" id="IPR004839">
    <property type="entry name" value="Aminotransferase_I/II_large"/>
</dbReference>
<dbReference type="SUPFAM" id="SSF53383">
    <property type="entry name" value="PLP-dependent transferases"/>
    <property type="match status" value="1"/>
</dbReference>
<comment type="similarity">
    <text evidence="6">Belongs to the class-II pyridoxal-phosphate-dependent aminotransferase family. Histidinol-phosphate aminotransferase subfamily.</text>
</comment>
<protein>
    <recommendedName>
        <fullName evidence="6">Histidinol-phosphate aminotransferase</fullName>
        <ecNumber evidence="6">2.6.1.9</ecNumber>
    </recommendedName>
    <alternativeName>
        <fullName evidence="6">Imidazole acetol-phosphate transaminase</fullName>
    </alternativeName>
</protein>
<sequence length="363" mass="41248">MIKERAGLDIIAPYKAAKNHEAVKRESGIENIVKLAGNENRLGCSENVIKIIEKHKEQFSFYPDMNCTILKNKLSTIHGMKEDNLVFGNGSFELISLIALAYLESTDESIISYPSFGWYKNVTLQMNAEPVIVPLKEFTVDTTAILNSITKHTKIIWICNPNNPTGTILKERELKEFIQKVPDNILIVLDEAYIDFVESDYFDTVSLIKENKNIILLRTFSKLYGLASFRIGYGIADEDILEKINKVRLPINVNLLAQKAAEASLEDDKFKNLVLKNNRDSLNLYYTELDKEGIKYVRSNGNFILIYLGIAGAVSEKEFLQNGIMIRNASEFGLDGWIRISIGTFEENEKVIQVLKKIIHTNR</sequence>
<comment type="catalytic activity">
    <reaction evidence="6">
        <text>L-histidinol phosphate + 2-oxoglutarate = 3-(imidazol-4-yl)-2-oxopropyl phosphate + L-glutamate</text>
        <dbReference type="Rhea" id="RHEA:23744"/>
        <dbReference type="ChEBI" id="CHEBI:16810"/>
        <dbReference type="ChEBI" id="CHEBI:29985"/>
        <dbReference type="ChEBI" id="CHEBI:57766"/>
        <dbReference type="ChEBI" id="CHEBI:57980"/>
        <dbReference type="EC" id="2.6.1.9"/>
    </reaction>
</comment>
<proteinExistence type="inferred from homology"/>
<dbReference type="GO" id="GO:0030170">
    <property type="term" value="F:pyridoxal phosphate binding"/>
    <property type="evidence" value="ECO:0007669"/>
    <property type="project" value="InterPro"/>
</dbReference>
<dbReference type="InterPro" id="IPR050106">
    <property type="entry name" value="HistidinolP_aminotransfase"/>
</dbReference>
<evidence type="ECO:0000256" key="4">
    <source>
        <dbReference type="ARBA" id="ARBA00022679"/>
    </source>
</evidence>
<dbReference type="CDD" id="cd00609">
    <property type="entry name" value="AAT_like"/>
    <property type="match status" value="1"/>
</dbReference>
<evidence type="ECO:0000259" key="7">
    <source>
        <dbReference type="Pfam" id="PF00155"/>
    </source>
</evidence>
<dbReference type="InterPro" id="IPR015422">
    <property type="entry name" value="PyrdxlP-dep_Trfase_small"/>
</dbReference>
<comment type="caution">
    <text evidence="8">The sequence shown here is derived from an EMBL/GenBank/DDBJ whole genome shotgun (WGS) entry which is preliminary data.</text>
</comment>
<dbReference type="AlphaFoldDB" id="A0A1V4SGZ6"/>
<keyword evidence="6" id="KW-0368">Histidine biosynthesis</keyword>
<dbReference type="InterPro" id="IPR015421">
    <property type="entry name" value="PyrdxlP-dep_Trfase_major"/>
</dbReference>
<reference evidence="8 9" key="1">
    <citation type="submission" date="2017-03" db="EMBL/GenBank/DDBJ databases">
        <title>Genome sequence of Clostridium hungatei DSM 14427.</title>
        <authorList>
            <person name="Poehlein A."/>
            <person name="Daniel R."/>
        </authorList>
    </citation>
    <scope>NUCLEOTIDE SEQUENCE [LARGE SCALE GENOMIC DNA]</scope>
    <source>
        <strain evidence="8 9">DSM 14427</strain>
    </source>
</reference>
<keyword evidence="5 6" id="KW-0663">Pyridoxal phosphate</keyword>
<evidence type="ECO:0000256" key="5">
    <source>
        <dbReference type="ARBA" id="ARBA00022898"/>
    </source>
</evidence>